<dbReference type="Pfam" id="PF00106">
    <property type="entry name" value="adh_short"/>
    <property type="match status" value="1"/>
</dbReference>
<protein>
    <submittedName>
        <fullName evidence="4">NAD(P)-dependent dehydrogenase, short-chain alcohol dehydrogenase family</fullName>
    </submittedName>
</protein>
<accession>A0A0S4QXI2</accession>
<gene>
    <name evidence="4" type="ORF">Ga0074812_13878</name>
</gene>
<evidence type="ECO:0000256" key="2">
    <source>
        <dbReference type="ARBA" id="ARBA00023002"/>
    </source>
</evidence>
<name>A0A0S4QXI2_9ACTN</name>
<keyword evidence="2" id="KW-0560">Oxidoreductase</keyword>
<dbReference type="PRINTS" id="PR00080">
    <property type="entry name" value="SDRFAMILY"/>
</dbReference>
<dbReference type="PROSITE" id="PS00061">
    <property type="entry name" value="ADH_SHORT"/>
    <property type="match status" value="1"/>
</dbReference>
<organism evidence="4 5">
    <name type="scientific">Parafrankia irregularis</name>
    <dbReference type="NCBI Taxonomy" id="795642"/>
    <lineage>
        <taxon>Bacteria</taxon>
        <taxon>Bacillati</taxon>
        <taxon>Actinomycetota</taxon>
        <taxon>Actinomycetes</taxon>
        <taxon>Frankiales</taxon>
        <taxon>Frankiaceae</taxon>
        <taxon>Parafrankia</taxon>
    </lineage>
</organism>
<dbReference type="Gene3D" id="3.40.50.720">
    <property type="entry name" value="NAD(P)-binding Rossmann-like Domain"/>
    <property type="match status" value="1"/>
</dbReference>
<keyword evidence="5" id="KW-1185">Reference proteome</keyword>
<dbReference type="PANTHER" id="PTHR43658:SF8">
    <property type="entry name" value="17-BETA-HYDROXYSTEROID DEHYDROGENASE 14-RELATED"/>
    <property type="match status" value="1"/>
</dbReference>
<dbReference type="Proteomes" id="UP000198802">
    <property type="component" value="Unassembled WGS sequence"/>
</dbReference>
<dbReference type="GO" id="GO:0016491">
    <property type="term" value="F:oxidoreductase activity"/>
    <property type="evidence" value="ECO:0007669"/>
    <property type="project" value="UniProtKB-KW"/>
</dbReference>
<dbReference type="InterPro" id="IPR036291">
    <property type="entry name" value="NAD(P)-bd_dom_sf"/>
</dbReference>
<dbReference type="EMBL" id="FAOZ01000038">
    <property type="protein sequence ID" value="CUU60363.1"/>
    <property type="molecule type" value="Genomic_DNA"/>
</dbReference>
<evidence type="ECO:0000313" key="4">
    <source>
        <dbReference type="EMBL" id="CUU60363.1"/>
    </source>
</evidence>
<dbReference type="RefSeq" id="WP_054566411.1">
    <property type="nucleotide sequence ID" value="NZ_FAOZ01000038.1"/>
</dbReference>
<dbReference type="PANTHER" id="PTHR43658">
    <property type="entry name" value="SHORT-CHAIN DEHYDROGENASE/REDUCTASE"/>
    <property type="match status" value="1"/>
</dbReference>
<dbReference type="InterPro" id="IPR002347">
    <property type="entry name" value="SDR_fam"/>
</dbReference>
<evidence type="ECO:0000256" key="1">
    <source>
        <dbReference type="ARBA" id="ARBA00006484"/>
    </source>
</evidence>
<dbReference type="PRINTS" id="PR00081">
    <property type="entry name" value="GDHRDH"/>
</dbReference>
<evidence type="ECO:0000313" key="5">
    <source>
        <dbReference type="Proteomes" id="UP000198802"/>
    </source>
</evidence>
<comment type="similarity">
    <text evidence="1 3">Belongs to the short-chain dehydrogenases/reductases (SDR) family.</text>
</comment>
<proteinExistence type="inferred from homology"/>
<reference evidence="5" key="1">
    <citation type="submission" date="2015-11" db="EMBL/GenBank/DDBJ databases">
        <authorList>
            <person name="Varghese N."/>
        </authorList>
    </citation>
    <scope>NUCLEOTIDE SEQUENCE [LARGE SCALE GENOMIC DNA]</scope>
    <source>
        <strain evidence="5">DSM 45899</strain>
    </source>
</reference>
<dbReference type="InterPro" id="IPR020904">
    <property type="entry name" value="Sc_DH/Rdtase_CS"/>
</dbReference>
<dbReference type="SUPFAM" id="SSF51735">
    <property type="entry name" value="NAD(P)-binding Rossmann-fold domains"/>
    <property type="match status" value="1"/>
</dbReference>
<dbReference type="AlphaFoldDB" id="A0A0S4QXI2"/>
<sequence length="256" mass="25854">MRLQGASAIVTGGAGGLGAATVRHLVGLGVAVAIVDLDGERSAALAAELGSMTVAVPGDVTVEADVQAAIAAARSLGTLSYVINVAGGGTRPARTVARDGSPHDLETYVATMAKNAVGTFNVTRLAAAAMAANTPDEDGQRGVVVNTGSLAGLEGQAGQVAYASAKAAILGMTLPLARDLAPLGIRVCAIAPGTIGTELMRSASAELQNKLVASIIFPHRMGHPAEFALLVEAILRNPYLNGENIRLDGAQRFPAK</sequence>
<evidence type="ECO:0000256" key="3">
    <source>
        <dbReference type="RuleBase" id="RU000363"/>
    </source>
</evidence>